<protein>
    <submittedName>
        <fullName evidence="1">Uncharacterized protein</fullName>
    </submittedName>
</protein>
<dbReference type="EMBL" id="JACOII010000022">
    <property type="protein sequence ID" value="MBI6548127.1"/>
    <property type="molecule type" value="Genomic_DNA"/>
</dbReference>
<evidence type="ECO:0000313" key="2">
    <source>
        <dbReference type="Proteomes" id="UP000696184"/>
    </source>
</evidence>
<proteinExistence type="predicted"/>
<keyword evidence="2" id="KW-1185">Reference proteome</keyword>
<evidence type="ECO:0000313" key="1">
    <source>
        <dbReference type="EMBL" id="MBI6548127.1"/>
    </source>
</evidence>
<gene>
    <name evidence="1" type="ORF">H8A87_05160</name>
</gene>
<comment type="caution">
    <text evidence="1">The sequence shown here is derived from an EMBL/GenBank/DDBJ whole genome shotgun (WGS) entry which is preliminary data.</text>
</comment>
<sequence length="199" mass="22945">METIKISDMAPELVEIASESLGEKVDVVKLLANFFNQVHIIERFNVFNIENISGWENWFQIELAYFLHHHVTVQDREWWREFNIKWDGMPADMGKCKPDFWLWAGEKDSFYLLELKQNANLSTALNGVAEDIKKLSTLTNDKKFNAIGYKREYICKGKFFALVSKVNPESNKTPVGVTEAYSGSIGNNGYHFVIYSTCE</sequence>
<name>A0ABS0U2N4_9GAMM</name>
<dbReference type="RefSeq" id="WP_198688916.1">
    <property type="nucleotide sequence ID" value="NZ_CAWPUD010000019.1"/>
</dbReference>
<organism evidence="1 2">
    <name type="scientific">Xenorhabdus lircayensis</name>
    <dbReference type="NCBI Taxonomy" id="2763499"/>
    <lineage>
        <taxon>Bacteria</taxon>
        <taxon>Pseudomonadati</taxon>
        <taxon>Pseudomonadota</taxon>
        <taxon>Gammaproteobacteria</taxon>
        <taxon>Enterobacterales</taxon>
        <taxon>Morganellaceae</taxon>
        <taxon>Xenorhabdus</taxon>
    </lineage>
</organism>
<accession>A0ABS0U2N4</accession>
<reference evidence="1 2" key="1">
    <citation type="submission" date="2020-08" db="EMBL/GenBank/DDBJ databases">
        <title>Description of Xenorhabdus lircayensis sp. nov., the symbiotic bacterium associated with the entomopathogenic nematode Steirnernema unicornum.</title>
        <authorList>
            <person name="Castaneda-Alvarez C."/>
            <person name="Prodan S."/>
            <person name="Zamorano A."/>
            <person name="San-Blas E."/>
            <person name="Aballay E."/>
        </authorList>
    </citation>
    <scope>NUCLEOTIDE SEQUENCE [LARGE SCALE GENOMIC DNA]</scope>
    <source>
        <strain evidence="1 2">VLS</strain>
    </source>
</reference>
<dbReference type="Proteomes" id="UP000696184">
    <property type="component" value="Unassembled WGS sequence"/>
</dbReference>